<sequence>MAESVSPFPAQKPGCLFCFPREGGITPHFKDWEGWGRQGRVGGGNLAEVTLFESDGLRVVPDIFPVRSDGHHVLAIGKKHRTAYAQPEVLASEMHHLLHVLRDETGKPVIFAEHGGGMPHNGYEEPDTNMSIHHRHAHIVYGEHGLNPLAYMRNALQLEGWDPKTIAVPNLNPVDKLVELYNGHPYLFFNVGPEALWIEDTQGAMRSMTTQRNLSKMYGREVNWKQLVSDPASSKEATRRLMNLMGECSGTGLFTAR</sequence>
<name>A0A2M7QDX7_9BACT</name>
<comment type="caution">
    <text evidence="1">The sequence shown here is derived from an EMBL/GenBank/DDBJ whole genome shotgun (WGS) entry which is preliminary data.</text>
</comment>
<evidence type="ECO:0000313" key="1">
    <source>
        <dbReference type="EMBL" id="PIY69048.1"/>
    </source>
</evidence>
<gene>
    <name evidence="1" type="ORF">COY90_02735</name>
</gene>
<reference evidence="2" key="1">
    <citation type="submission" date="2017-09" db="EMBL/GenBank/DDBJ databases">
        <title>Depth-based differentiation of microbial function through sediment-hosted aquifers and enrichment of novel symbionts in the deep terrestrial subsurface.</title>
        <authorList>
            <person name="Probst A.J."/>
            <person name="Ladd B."/>
            <person name="Jarett J.K."/>
            <person name="Geller-Mcgrath D.E."/>
            <person name="Sieber C.M.K."/>
            <person name="Emerson J.B."/>
            <person name="Anantharaman K."/>
            <person name="Thomas B.C."/>
            <person name="Malmstrom R."/>
            <person name="Stieglmeier M."/>
            <person name="Klingl A."/>
            <person name="Woyke T."/>
            <person name="Ryan C.M."/>
            <person name="Banfield J.F."/>
        </authorList>
    </citation>
    <scope>NUCLEOTIDE SEQUENCE [LARGE SCALE GENOMIC DNA]</scope>
</reference>
<evidence type="ECO:0000313" key="2">
    <source>
        <dbReference type="Proteomes" id="UP000230108"/>
    </source>
</evidence>
<organism evidence="1 2">
    <name type="scientific">Candidatus Roizmanbacteria bacterium CG_4_10_14_0_8_um_filter_39_9</name>
    <dbReference type="NCBI Taxonomy" id="1974829"/>
    <lineage>
        <taxon>Bacteria</taxon>
        <taxon>Candidatus Roizmaniibacteriota</taxon>
    </lineage>
</organism>
<dbReference type="AlphaFoldDB" id="A0A2M7QDX7"/>
<accession>A0A2M7QDX7</accession>
<dbReference type="EMBL" id="PFLF01000055">
    <property type="protein sequence ID" value="PIY69048.1"/>
    <property type="molecule type" value="Genomic_DNA"/>
</dbReference>
<proteinExistence type="predicted"/>
<protein>
    <submittedName>
        <fullName evidence="1">Uncharacterized protein</fullName>
    </submittedName>
</protein>
<dbReference type="Proteomes" id="UP000230108">
    <property type="component" value="Unassembled WGS sequence"/>
</dbReference>